<dbReference type="AlphaFoldDB" id="A0AAW0XHG4"/>
<dbReference type="PANTHER" id="PTHR10974:SF1">
    <property type="entry name" value="FI08016P-RELATED"/>
    <property type="match status" value="1"/>
</dbReference>
<dbReference type="InterPro" id="IPR004245">
    <property type="entry name" value="DUF229"/>
</dbReference>
<dbReference type="Gene3D" id="3.40.720.10">
    <property type="entry name" value="Alkaline Phosphatase, subunit A"/>
    <property type="match status" value="1"/>
</dbReference>
<dbReference type="EMBL" id="JARKIK010000023">
    <property type="protein sequence ID" value="KAK8743970.1"/>
    <property type="molecule type" value="Genomic_DNA"/>
</dbReference>
<keyword evidence="3" id="KW-1185">Reference proteome</keyword>
<dbReference type="GO" id="GO:0005615">
    <property type="term" value="C:extracellular space"/>
    <property type="evidence" value="ECO:0007669"/>
    <property type="project" value="TreeGrafter"/>
</dbReference>
<proteinExistence type="predicted"/>
<reference evidence="2 3" key="1">
    <citation type="journal article" date="2024" name="BMC Genomics">
        <title>Genome assembly of redclaw crayfish (Cherax quadricarinatus) provides insights into its immune adaptation and hypoxia tolerance.</title>
        <authorList>
            <person name="Liu Z."/>
            <person name="Zheng J."/>
            <person name="Li H."/>
            <person name="Fang K."/>
            <person name="Wang S."/>
            <person name="He J."/>
            <person name="Zhou D."/>
            <person name="Weng S."/>
            <person name="Chi M."/>
            <person name="Gu Z."/>
            <person name="He J."/>
            <person name="Li F."/>
            <person name="Wang M."/>
        </authorList>
    </citation>
    <scope>NUCLEOTIDE SEQUENCE [LARGE SCALE GENOMIC DNA]</scope>
    <source>
        <strain evidence="2">ZL_2023a</strain>
    </source>
</reference>
<protein>
    <submittedName>
        <fullName evidence="2">Uncharacterized protein</fullName>
    </submittedName>
</protein>
<dbReference type="InterPro" id="IPR017850">
    <property type="entry name" value="Alkaline_phosphatase_core_sf"/>
</dbReference>
<dbReference type="CDD" id="cd16021">
    <property type="entry name" value="ALP_like"/>
    <property type="match status" value="1"/>
</dbReference>
<feature type="region of interest" description="Disordered" evidence="1">
    <location>
        <begin position="259"/>
        <end position="282"/>
    </location>
</feature>
<evidence type="ECO:0000313" key="3">
    <source>
        <dbReference type="Proteomes" id="UP001445076"/>
    </source>
</evidence>
<dbReference type="FunFam" id="3.40.720.10:FF:000017">
    <property type="entry name" value="Predicted protein"/>
    <property type="match status" value="1"/>
</dbReference>
<sequence>MDVIVPTLNALPLTSGAQKQQEEAESSTQAAGDLHQGFLVHTPGCIIPDFDPFHHTITRFISNPIMLTCKGPPALTSTQGTTLYYHQEVFKHNLHHYLSVYQEKLYSTDTTTAFNISYPTNDTSYSGLPTATAPVTTVYREDTDVYFDLTSNSSSEERSPPSPSPPSEVRCCYRGIYRVEQQPHLYTTAADSRWRYSSWCRPLQGAQTTVQEEGILVYCNMSSIVVYKNVHYFIQRDKLLAPPASAAFNFSIEGYVSNPNTTSDNDSTAESEEIPEPADHPERNEAEKLSVIIFGTDSASRLNMRRHLPKTYRFLTEELGAVDLAGFNKVGDNTFPNLIPLLSGLNTHELANHSCVPKKEKYDNCHWIWKDFKRNGYVTAYVEDSPWMGIFNYLHNGFVKQPTDFYGRAFFMASEKEIGTAKHGNSNVCQGDKLSIEVIQDYSIEVARTFLDTPTFGLYWSASISHDYINMLRHADLPHLRYLRQLQELGALNHTALFFVSDHGMRWGSIRSTYVGMLEERLPYVLLYLPPWFRNRYQEAFRNLQVNKRRLTANFDLYQTLRDLAYGRFADLTYVTSRPTTGVRGISIFQEIPRARTCEDAGIPENFCTCQDTKEVPLSDPVLPLAAAFLKDALNHDLDPYPECLQFSQVRVVTGRVSGSNKELAPQDSSSDVRSYLLQAELSPGGVMVEATLRYNPQPQLFQLAGEVSRINKYGSTSSCIHHDVLRKYCFCKD</sequence>
<name>A0AAW0XHG4_CHEQU</name>
<accession>A0AAW0XHG4</accession>
<dbReference type="Proteomes" id="UP001445076">
    <property type="component" value="Unassembled WGS sequence"/>
</dbReference>
<dbReference type="PANTHER" id="PTHR10974">
    <property type="entry name" value="FI08016P-RELATED"/>
    <property type="match status" value="1"/>
</dbReference>
<feature type="compositionally biased region" description="Acidic residues" evidence="1">
    <location>
        <begin position="267"/>
        <end position="276"/>
    </location>
</feature>
<evidence type="ECO:0000313" key="2">
    <source>
        <dbReference type="EMBL" id="KAK8743970.1"/>
    </source>
</evidence>
<comment type="caution">
    <text evidence="2">The sequence shown here is derived from an EMBL/GenBank/DDBJ whole genome shotgun (WGS) entry which is preliminary data.</text>
</comment>
<dbReference type="SUPFAM" id="SSF53649">
    <property type="entry name" value="Alkaline phosphatase-like"/>
    <property type="match status" value="1"/>
</dbReference>
<organism evidence="2 3">
    <name type="scientific">Cherax quadricarinatus</name>
    <name type="common">Australian red claw crayfish</name>
    <dbReference type="NCBI Taxonomy" id="27406"/>
    <lineage>
        <taxon>Eukaryota</taxon>
        <taxon>Metazoa</taxon>
        <taxon>Ecdysozoa</taxon>
        <taxon>Arthropoda</taxon>
        <taxon>Crustacea</taxon>
        <taxon>Multicrustacea</taxon>
        <taxon>Malacostraca</taxon>
        <taxon>Eumalacostraca</taxon>
        <taxon>Eucarida</taxon>
        <taxon>Decapoda</taxon>
        <taxon>Pleocyemata</taxon>
        <taxon>Astacidea</taxon>
        <taxon>Parastacoidea</taxon>
        <taxon>Parastacidae</taxon>
        <taxon>Cherax</taxon>
    </lineage>
</organism>
<dbReference type="Pfam" id="PF02995">
    <property type="entry name" value="DUF229"/>
    <property type="match status" value="1"/>
</dbReference>
<evidence type="ECO:0000256" key="1">
    <source>
        <dbReference type="SAM" id="MobiDB-lite"/>
    </source>
</evidence>
<gene>
    <name evidence="2" type="ORF">OTU49_000940</name>
</gene>